<dbReference type="PANTHER" id="PTHR11777">
    <property type="entry name" value="ALANYL-TRNA SYNTHETASE"/>
    <property type="match status" value="1"/>
</dbReference>
<evidence type="ECO:0000256" key="14">
    <source>
        <dbReference type="ARBA" id="ARBA00032577"/>
    </source>
</evidence>
<dbReference type="GO" id="GO:0006419">
    <property type="term" value="P:alanyl-tRNA aminoacylation"/>
    <property type="evidence" value="ECO:0007669"/>
    <property type="project" value="InterPro"/>
</dbReference>
<dbReference type="InterPro" id="IPR045864">
    <property type="entry name" value="aa-tRNA-synth_II/BPL/LPL"/>
</dbReference>
<evidence type="ECO:0000256" key="7">
    <source>
        <dbReference type="ARBA" id="ARBA00022723"/>
    </source>
</evidence>
<dbReference type="InterPro" id="IPR012947">
    <property type="entry name" value="tRNA_SAD"/>
</dbReference>
<dbReference type="EMBL" id="VIIS01001199">
    <property type="protein sequence ID" value="KAF0301114.1"/>
    <property type="molecule type" value="Genomic_DNA"/>
</dbReference>
<evidence type="ECO:0000256" key="2">
    <source>
        <dbReference type="ARBA" id="ARBA00013168"/>
    </source>
</evidence>
<keyword evidence="17" id="KW-0175">Coiled coil</keyword>
<evidence type="ECO:0000256" key="11">
    <source>
        <dbReference type="ARBA" id="ARBA00022884"/>
    </source>
</evidence>
<dbReference type="InterPro" id="IPR018164">
    <property type="entry name" value="Ala-tRNA-synth_IIc_N"/>
</dbReference>
<feature type="compositionally biased region" description="Polar residues" evidence="18">
    <location>
        <begin position="962"/>
        <end position="972"/>
    </location>
</feature>
<dbReference type="AlphaFoldDB" id="A0A6A4WBC7"/>
<dbReference type="SUPFAM" id="SSF55186">
    <property type="entry name" value="ThrRS/AlaRS common domain"/>
    <property type="match status" value="1"/>
</dbReference>
<comment type="subunit">
    <text evidence="16">Monomer.</text>
</comment>
<comment type="cofactor">
    <cofactor evidence="16">
        <name>Zn(2+)</name>
        <dbReference type="ChEBI" id="CHEBI:29105"/>
    </cofactor>
    <text evidence="16">Binds 1 zinc ion per subunit.</text>
</comment>
<dbReference type="Gene3D" id="2.40.30.130">
    <property type="match status" value="1"/>
</dbReference>
<evidence type="ECO:0000256" key="18">
    <source>
        <dbReference type="SAM" id="MobiDB-lite"/>
    </source>
</evidence>
<dbReference type="SMART" id="SM00863">
    <property type="entry name" value="tRNA_SAD"/>
    <property type="match status" value="1"/>
</dbReference>
<keyword evidence="12 16" id="KW-0648">Protein biosynthesis</keyword>
<dbReference type="GO" id="GO:0002161">
    <property type="term" value="F:aminoacyl-tRNA deacylase activity"/>
    <property type="evidence" value="ECO:0007669"/>
    <property type="project" value="TreeGrafter"/>
</dbReference>
<evidence type="ECO:0000313" key="21">
    <source>
        <dbReference type="EMBL" id="KAF0301114.1"/>
    </source>
</evidence>
<dbReference type="EC" id="6.1.1.7" evidence="2"/>
<dbReference type="NCBIfam" id="TIGR00344">
    <property type="entry name" value="alaS"/>
    <property type="match status" value="1"/>
</dbReference>
<dbReference type="PRINTS" id="PR00980">
    <property type="entry name" value="TRNASYNTHALA"/>
</dbReference>
<evidence type="ECO:0000256" key="8">
    <source>
        <dbReference type="ARBA" id="ARBA00022741"/>
    </source>
</evidence>
<dbReference type="Gene3D" id="1.20.1050.10">
    <property type="match status" value="1"/>
</dbReference>
<dbReference type="InterPro" id="IPR010987">
    <property type="entry name" value="Glutathione-S-Trfase_C-like"/>
</dbReference>
<protein>
    <recommendedName>
        <fullName evidence="3">Alanine--tRNA ligase</fullName>
        <ecNumber evidence="2">6.1.1.7</ecNumber>
    </recommendedName>
    <alternativeName>
        <fullName evidence="14">Alanyl-tRNA synthetase</fullName>
    </alternativeName>
</protein>
<dbReference type="Pfam" id="PF01411">
    <property type="entry name" value="tRNA-synt_2c"/>
    <property type="match status" value="1"/>
</dbReference>
<feature type="domain" description="Alanyl-transfer RNA synthetases family profile" evidence="20">
    <location>
        <begin position="5"/>
        <end position="768"/>
    </location>
</feature>
<dbReference type="PROSITE" id="PS50860">
    <property type="entry name" value="AA_TRNA_LIGASE_II_ALA"/>
    <property type="match status" value="1"/>
</dbReference>
<dbReference type="SUPFAM" id="SSF50447">
    <property type="entry name" value="Translation proteins"/>
    <property type="match status" value="1"/>
</dbReference>
<comment type="catalytic activity">
    <reaction evidence="15 16">
        <text>tRNA(Ala) + L-alanine + ATP = L-alanyl-tRNA(Ala) + AMP + diphosphate</text>
        <dbReference type="Rhea" id="RHEA:12540"/>
        <dbReference type="Rhea" id="RHEA-COMP:9657"/>
        <dbReference type="Rhea" id="RHEA-COMP:9923"/>
        <dbReference type="ChEBI" id="CHEBI:30616"/>
        <dbReference type="ChEBI" id="CHEBI:33019"/>
        <dbReference type="ChEBI" id="CHEBI:57972"/>
        <dbReference type="ChEBI" id="CHEBI:78442"/>
        <dbReference type="ChEBI" id="CHEBI:78497"/>
        <dbReference type="ChEBI" id="CHEBI:456215"/>
        <dbReference type="EC" id="6.1.1.7"/>
    </reaction>
</comment>
<gene>
    <name evidence="21" type="primary">SYAC_1</name>
    <name evidence="21" type="ORF">FJT64_026539</name>
</gene>
<dbReference type="OrthoDB" id="2423964at2759"/>
<dbReference type="SUPFAM" id="SSF55681">
    <property type="entry name" value="Class II aaRS and biotin synthetases"/>
    <property type="match status" value="1"/>
</dbReference>
<keyword evidence="11 16" id="KW-0694">RNA-binding</keyword>
<sequence>MLELKTGADVRRAFIDYFREKQQHTYVHSSSVIPHDDPTLLFTNAGMNQYKPIFLGTVEPGSEQGRLRRAVNSQKCIRAGGKHNDLDDVGKDVYHHTFFEMLGNWSFGDYFKKEVCTWAWDLLTNVFGLDKDRLYVSYFEGKEDAGLGPDLETKNIWLSLGIPEGRILKGNMKDNFWEMGDTGPCGPCTEIHYDRIGGRDAAHLVNMDDPNVVEVWNLVFIQFNREPDASLKPLPKNHVDCGLGLERLVSILQGKLSNYDTDLFQPIFEQITKLTGTRPYTGHVGAEDVDGIDMAYRVLADHVRTLTIALSDGGRPDNVGRGYVLRRILRRGVRYATEKLGAKRGVFAALVPTVVSVLGDFFPELKKDPQTVMDIINEEEAQFLKTLTRGRTLLERTIGKMGDSKTLPGEVAWRLYDTYGFPVDLTSLMGEERGLKIDMDAYEAARKQAQLISQGGGKGVDDQINLDVHAIADLQGRGVPPTDDSPKYDYSATSADPDSVYEFGTCQGRVVALRCDKQFVQEVPSGRECGVLLDRTSMYAEQGGQIWDEGYMTKEGDEETEFTVKNVQVRGGYVLHIGSLAGTLRVGDTLNVFIDQERRKQVMNNHTGTHVLNFALRRVLTSEADQRGSLVAPDRLRFDFTSNSAMKSDQVKQCEQIANDLISRNGEVFAKESPLALAKSIQGLRAVFDETYPDPVRIVSIGVPVEDLQADPSGPAATQTSVEFCGGTHLRRAGHIGPFVIASEEAIAKGIRRIVALTGPEATKALHRSAALENQLNVLSEQLNDPQLSSKELVRRIVELTDEISQATIQQWKKDQLRAELTKMKKQLDDKDKARKAAVMTSVVEETKAFVTANKELPWIVRRLEAYSNTKALDAALKQVKAIAPQMSALFLSVDEDAGKIVCLSAVSKPALAAGLKANEWVTKLTELMGGRGGGKPESAQAAGTNVTAAEACLEAARQHARTTLGQDSQPVEVQVPTASNAAPSPASKTAKPSKASAKSSSKSPAASTAVPSSGPVLFCASGDSRALLCRIAAGYSGLSLPVTEAPAPDAVPLGRRPTLRTADGSLIWDAAAAALHLAPAQLRGGADPASEAAVLAALFQADELRQLVAGWLAAAAPAQQSAASRQAVVHWLERLDAVLRDRTYLVGERVTLADLALCCALLPAFTGGLDGRQRARLVCVTRWFRTVVHQPPAAAVLGEVKLRE</sequence>
<evidence type="ECO:0000256" key="12">
    <source>
        <dbReference type="ARBA" id="ARBA00022917"/>
    </source>
</evidence>
<keyword evidence="5 16" id="KW-0820">tRNA-binding</keyword>
<evidence type="ECO:0000256" key="1">
    <source>
        <dbReference type="ARBA" id="ARBA00008429"/>
    </source>
</evidence>
<dbReference type="InterPro" id="IPR018163">
    <property type="entry name" value="Thr/Ala-tRNA-synth_IIc_edit"/>
</dbReference>
<dbReference type="InterPro" id="IPR004046">
    <property type="entry name" value="GST_C"/>
</dbReference>
<evidence type="ECO:0000256" key="6">
    <source>
        <dbReference type="ARBA" id="ARBA00022598"/>
    </source>
</evidence>
<feature type="compositionally biased region" description="Low complexity" evidence="18">
    <location>
        <begin position="977"/>
        <end position="1013"/>
    </location>
</feature>
<name>A0A6A4WBC7_AMPAM</name>
<comment type="caution">
    <text evidence="21">The sequence shown here is derived from an EMBL/GenBank/DDBJ whole genome shotgun (WGS) entry which is preliminary data.</text>
</comment>
<evidence type="ECO:0000256" key="4">
    <source>
        <dbReference type="ARBA" id="ARBA00022490"/>
    </source>
</evidence>
<accession>A0A6A4WBC7</accession>
<comment type="domain">
    <text evidence="16">Consists of three domains; the N-terminal catalytic domain, the editing domain and the C-terminal C-Ala domain. The editing domain removes incorrectly charged amino acids, while the C-Ala domain, along with tRNA(Ala), serves as a bridge to cooperatively bring together the editing and aminoacylation centers thus stimulating deacylation of misacylated tRNAs.</text>
</comment>
<dbReference type="InterPro" id="IPR018165">
    <property type="entry name" value="Ala-tRNA-synth_IIc_core"/>
</dbReference>
<organism evidence="21 22">
    <name type="scientific">Amphibalanus amphitrite</name>
    <name type="common">Striped barnacle</name>
    <name type="synonym">Balanus amphitrite</name>
    <dbReference type="NCBI Taxonomy" id="1232801"/>
    <lineage>
        <taxon>Eukaryota</taxon>
        <taxon>Metazoa</taxon>
        <taxon>Ecdysozoa</taxon>
        <taxon>Arthropoda</taxon>
        <taxon>Crustacea</taxon>
        <taxon>Multicrustacea</taxon>
        <taxon>Cirripedia</taxon>
        <taxon>Thoracica</taxon>
        <taxon>Thoracicalcarea</taxon>
        <taxon>Balanomorpha</taxon>
        <taxon>Balanoidea</taxon>
        <taxon>Balanidae</taxon>
        <taxon>Amphibalaninae</taxon>
        <taxon>Amphibalanus</taxon>
    </lineage>
</organism>
<dbReference type="Pfam" id="PF00043">
    <property type="entry name" value="GST_C"/>
    <property type="match status" value="1"/>
</dbReference>
<evidence type="ECO:0000256" key="9">
    <source>
        <dbReference type="ARBA" id="ARBA00022833"/>
    </source>
</evidence>
<proteinExistence type="inferred from homology"/>
<evidence type="ECO:0000256" key="10">
    <source>
        <dbReference type="ARBA" id="ARBA00022840"/>
    </source>
</evidence>
<feature type="domain" description="GST C-terminal" evidence="19">
    <location>
        <begin position="1088"/>
        <end position="1205"/>
    </location>
</feature>
<dbReference type="Pfam" id="PF07973">
    <property type="entry name" value="tRNA_SAD"/>
    <property type="match status" value="1"/>
</dbReference>
<dbReference type="PROSITE" id="PS50405">
    <property type="entry name" value="GST_CTER"/>
    <property type="match status" value="1"/>
</dbReference>
<evidence type="ECO:0000256" key="16">
    <source>
        <dbReference type="HAMAP-Rule" id="MF_03133"/>
    </source>
</evidence>
<keyword evidence="9 16" id="KW-0862">Zinc</keyword>
<dbReference type="InterPro" id="IPR018162">
    <property type="entry name" value="Ala-tRNA-ligase_IIc_anticod-bd"/>
</dbReference>
<keyword evidence="7 16" id="KW-0479">Metal-binding</keyword>
<feature type="binding site" evidence="16">
    <location>
        <position position="729"/>
    </location>
    <ligand>
        <name>Zn(2+)</name>
        <dbReference type="ChEBI" id="CHEBI:29105"/>
    </ligand>
</feature>
<dbReference type="InterPro" id="IPR050058">
    <property type="entry name" value="Ala-tRNA_ligase"/>
</dbReference>
<dbReference type="GO" id="GO:0008270">
    <property type="term" value="F:zinc ion binding"/>
    <property type="evidence" value="ECO:0007669"/>
    <property type="project" value="UniProtKB-UniRule"/>
</dbReference>
<evidence type="ECO:0000256" key="5">
    <source>
        <dbReference type="ARBA" id="ARBA00022555"/>
    </source>
</evidence>
<dbReference type="GO" id="GO:0000049">
    <property type="term" value="F:tRNA binding"/>
    <property type="evidence" value="ECO:0007669"/>
    <property type="project" value="UniProtKB-KW"/>
</dbReference>
<dbReference type="GO" id="GO:0005524">
    <property type="term" value="F:ATP binding"/>
    <property type="evidence" value="ECO:0007669"/>
    <property type="project" value="UniProtKB-UniRule"/>
</dbReference>
<evidence type="ECO:0000313" key="22">
    <source>
        <dbReference type="Proteomes" id="UP000440578"/>
    </source>
</evidence>
<dbReference type="Gene3D" id="3.10.310.40">
    <property type="match status" value="1"/>
</dbReference>
<dbReference type="FunFam" id="3.30.980.10:FF:000004">
    <property type="entry name" value="Alanine--tRNA ligase, cytoplasmic"/>
    <property type="match status" value="1"/>
</dbReference>
<dbReference type="InterPro" id="IPR003156">
    <property type="entry name" value="DHHA1_dom"/>
</dbReference>
<keyword evidence="6 16" id="KW-0436">Ligase</keyword>
<dbReference type="SUPFAM" id="SSF47616">
    <property type="entry name" value="GST C-terminal domain-like"/>
    <property type="match status" value="1"/>
</dbReference>
<comment type="function">
    <text evidence="16">Catalyzes the attachment of alanine to tRNA(Ala) in a two-step reaction: alanine is first activated by ATP to form Ala-AMP and then transferred to the acceptor end of tRNA(Ala). Also edits incorrectly charged tRNA(Ala) via its editing domain.</text>
</comment>
<keyword evidence="13 16" id="KW-0030">Aminoacyl-tRNA synthetase</keyword>
<dbReference type="SUPFAM" id="SSF101353">
    <property type="entry name" value="Putative anticodon-binding domain of alanyl-tRNA synthetase (AlaRS)"/>
    <property type="match status" value="1"/>
</dbReference>
<dbReference type="FunFam" id="3.30.930.10:FF:000011">
    <property type="entry name" value="Alanine--tRNA ligase, cytoplasmic"/>
    <property type="match status" value="1"/>
</dbReference>
<keyword evidence="4" id="KW-0963">Cytoplasm</keyword>
<dbReference type="CDD" id="cd00673">
    <property type="entry name" value="AlaRS_core"/>
    <property type="match status" value="1"/>
</dbReference>
<dbReference type="PANTHER" id="PTHR11777:SF9">
    <property type="entry name" value="ALANINE--TRNA LIGASE, CYTOPLASMIC"/>
    <property type="match status" value="1"/>
</dbReference>
<evidence type="ECO:0000256" key="17">
    <source>
        <dbReference type="SAM" id="Coils"/>
    </source>
</evidence>
<dbReference type="GO" id="GO:0005739">
    <property type="term" value="C:mitochondrion"/>
    <property type="evidence" value="ECO:0007669"/>
    <property type="project" value="TreeGrafter"/>
</dbReference>
<dbReference type="GO" id="GO:0004813">
    <property type="term" value="F:alanine-tRNA ligase activity"/>
    <property type="evidence" value="ECO:0007669"/>
    <property type="project" value="UniProtKB-UniRule"/>
</dbReference>
<evidence type="ECO:0000259" key="20">
    <source>
        <dbReference type="PROSITE" id="PS50860"/>
    </source>
</evidence>
<feature type="binding site" evidence="16">
    <location>
        <position position="606"/>
    </location>
    <ligand>
        <name>Zn(2+)</name>
        <dbReference type="ChEBI" id="CHEBI:29105"/>
    </ligand>
</feature>
<dbReference type="Gene3D" id="3.30.980.10">
    <property type="entry name" value="Threonyl-trna Synthetase, Chain A, domain 2"/>
    <property type="match status" value="1"/>
</dbReference>
<evidence type="ECO:0000256" key="13">
    <source>
        <dbReference type="ARBA" id="ARBA00023146"/>
    </source>
</evidence>
<dbReference type="Pfam" id="PF02272">
    <property type="entry name" value="DHHA1"/>
    <property type="match status" value="1"/>
</dbReference>
<dbReference type="InterPro" id="IPR023033">
    <property type="entry name" value="Ala_tRNA_ligase_euk/bac"/>
</dbReference>
<keyword evidence="22" id="KW-1185">Reference proteome</keyword>
<dbReference type="FunFam" id="3.10.310.40:FF:000002">
    <property type="entry name" value="alanine--tRNA ligase, cytoplasmic"/>
    <property type="match status" value="1"/>
</dbReference>
<feature type="region of interest" description="Disordered" evidence="18">
    <location>
        <begin position="960"/>
        <end position="1013"/>
    </location>
</feature>
<dbReference type="InterPro" id="IPR036282">
    <property type="entry name" value="Glutathione-S-Trfase_C_sf"/>
</dbReference>
<comment type="similarity">
    <text evidence="1">Belongs to the class-II aminoacyl-tRNA synthetase family. Alax-L subfamily.</text>
</comment>
<dbReference type="InterPro" id="IPR002318">
    <property type="entry name" value="Ala-tRNA-lgiase_IIc"/>
</dbReference>
<dbReference type="InterPro" id="IPR009000">
    <property type="entry name" value="Transl_B-barrel_sf"/>
</dbReference>
<feature type="binding site" evidence="16">
    <location>
        <position position="610"/>
    </location>
    <ligand>
        <name>Zn(2+)</name>
        <dbReference type="ChEBI" id="CHEBI:29105"/>
    </ligand>
</feature>
<dbReference type="Gene3D" id="3.30.930.10">
    <property type="entry name" value="Bira Bifunctional Protein, Domain 2"/>
    <property type="match status" value="1"/>
</dbReference>
<evidence type="ECO:0000256" key="15">
    <source>
        <dbReference type="ARBA" id="ARBA00048300"/>
    </source>
</evidence>
<keyword evidence="8 16" id="KW-0547">Nucleotide-binding</keyword>
<dbReference type="Proteomes" id="UP000440578">
    <property type="component" value="Unassembled WGS sequence"/>
</dbReference>
<feature type="coiled-coil region" evidence="17">
    <location>
        <begin position="762"/>
        <end position="834"/>
    </location>
</feature>
<feature type="binding site" evidence="16">
    <location>
        <position position="725"/>
    </location>
    <ligand>
        <name>Zn(2+)</name>
        <dbReference type="ChEBI" id="CHEBI:29105"/>
    </ligand>
</feature>
<evidence type="ECO:0000256" key="3">
    <source>
        <dbReference type="ARBA" id="ARBA00017959"/>
    </source>
</evidence>
<evidence type="ECO:0000259" key="19">
    <source>
        <dbReference type="PROSITE" id="PS50405"/>
    </source>
</evidence>
<dbReference type="FunFam" id="2.40.30.130:FF:000009">
    <property type="entry name" value="Alanine--tRNA ligase, mitochondrial"/>
    <property type="match status" value="1"/>
</dbReference>
<keyword evidence="10 16" id="KW-0067">ATP-binding</keyword>
<reference evidence="21 22" key="1">
    <citation type="submission" date="2019-07" db="EMBL/GenBank/DDBJ databases">
        <title>Draft genome assembly of a fouling barnacle, Amphibalanus amphitrite (Darwin, 1854): The first reference genome for Thecostraca.</title>
        <authorList>
            <person name="Kim W."/>
        </authorList>
    </citation>
    <scope>NUCLEOTIDE SEQUENCE [LARGE SCALE GENOMIC DNA]</scope>
    <source>
        <strain evidence="21">SNU_AA5</strain>
        <tissue evidence="21">Soma without cirri and trophi</tissue>
    </source>
</reference>
<dbReference type="HAMAP" id="MF_00036_B">
    <property type="entry name" value="Ala_tRNA_synth_B"/>
    <property type="match status" value="1"/>
</dbReference>